<reference evidence="6 7" key="1">
    <citation type="submission" date="2019-06" db="EMBL/GenBank/DDBJ databases">
        <title>A chromosome-scale genome assembly of the European perch, Perca fluviatilis.</title>
        <authorList>
            <person name="Roques C."/>
            <person name="Zahm M."/>
            <person name="Cabau C."/>
            <person name="Klopp C."/>
            <person name="Bouchez O."/>
            <person name="Donnadieu C."/>
            <person name="Kuhl H."/>
            <person name="Gislard M."/>
            <person name="Guendouz S."/>
            <person name="Journot L."/>
            <person name="Haffray P."/>
            <person name="Bestin A."/>
            <person name="Morvezen R."/>
            <person name="Feron R."/>
            <person name="Wen M."/>
            <person name="Jouanno E."/>
            <person name="Herpin A."/>
            <person name="Schartl M."/>
            <person name="Postlethwait J."/>
            <person name="Schaerlinger B."/>
            <person name="Chardard D."/>
            <person name="Lecocq T."/>
            <person name="Poncet C."/>
            <person name="Jaffrelo L."/>
            <person name="Lampietro C."/>
            <person name="Guiguen Y."/>
        </authorList>
    </citation>
    <scope>NUCLEOTIDE SEQUENCE [LARGE SCALE GENOMIC DNA]</scope>
    <source>
        <tissue evidence="6">Blood</tissue>
    </source>
</reference>
<proteinExistence type="predicted"/>
<dbReference type="InterPro" id="IPR050488">
    <property type="entry name" value="Ig_Fc_receptor"/>
</dbReference>
<keyword evidence="3" id="KW-0472">Membrane</keyword>
<accession>A0A6A5EEY1</accession>
<keyword evidence="3" id="KW-1133">Transmembrane helix</keyword>
<evidence type="ECO:0000313" key="7">
    <source>
        <dbReference type="Proteomes" id="UP000465112"/>
    </source>
</evidence>
<keyword evidence="7" id="KW-1185">Reference proteome</keyword>
<dbReference type="SUPFAM" id="SSF48726">
    <property type="entry name" value="Immunoglobulin"/>
    <property type="match status" value="2"/>
</dbReference>
<keyword evidence="1 4" id="KW-0732">Signal</keyword>
<dbReference type="InterPro" id="IPR003599">
    <property type="entry name" value="Ig_sub"/>
</dbReference>
<keyword evidence="2" id="KW-1015">Disulfide bond</keyword>
<evidence type="ECO:0000259" key="5">
    <source>
        <dbReference type="PROSITE" id="PS50835"/>
    </source>
</evidence>
<evidence type="ECO:0000256" key="1">
    <source>
        <dbReference type="ARBA" id="ARBA00022729"/>
    </source>
</evidence>
<dbReference type="InterPro" id="IPR036179">
    <property type="entry name" value="Ig-like_dom_sf"/>
</dbReference>
<feature type="transmembrane region" description="Helical" evidence="3">
    <location>
        <begin position="201"/>
        <end position="223"/>
    </location>
</feature>
<dbReference type="InterPro" id="IPR007110">
    <property type="entry name" value="Ig-like_dom"/>
</dbReference>
<dbReference type="GO" id="GO:0009897">
    <property type="term" value="C:external side of plasma membrane"/>
    <property type="evidence" value="ECO:0007669"/>
    <property type="project" value="TreeGrafter"/>
</dbReference>
<name>A0A6A5EEY1_PERFL</name>
<gene>
    <name evidence="6" type="ORF">PFLUV_G00169850</name>
</gene>
<dbReference type="GO" id="GO:0004888">
    <property type="term" value="F:transmembrane signaling receptor activity"/>
    <property type="evidence" value="ECO:0007669"/>
    <property type="project" value="TreeGrafter"/>
</dbReference>
<comment type="caution">
    <text evidence="6">The sequence shown here is derived from an EMBL/GenBank/DDBJ whole genome shotgun (WGS) entry which is preliminary data.</text>
</comment>
<evidence type="ECO:0000256" key="2">
    <source>
        <dbReference type="ARBA" id="ARBA00023157"/>
    </source>
</evidence>
<protein>
    <recommendedName>
        <fullName evidence="5">Ig-like domain-containing protein</fullName>
    </recommendedName>
</protein>
<dbReference type="AlphaFoldDB" id="A0A6A5EEY1"/>
<dbReference type="GO" id="GO:0007166">
    <property type="term" value="P:cell surface receptor signaling pathway"/>
    <property type="evidence" value="ECO:0007669"/>
    <property type="project" value="TreeGrafter"/>
</dbReference>
<feature type="signal peptide" evidence="4">
    <location>
        <begin position="1"/>
        <end position="16"/>
    </location>
</feature>
<sequence>MELSSLCLILSAATLSIHPDKSQFFRYEDISLNCSAAVNSSGWTLRKNDSSKTPEPCEGSCRLKDVYPSDTGVYWCESQGGQCSNTISITVIPGVVILESPALPVAEGDNVTLRCSFKERYDTHPASNFSAAFFKNDVFIGSEPAGEMILPAVSTTDEGFYKCQHPTKEESPDSWLAVRARPADASPPPSPPPPLSLTIPLPWLLCFGLLFLFYKVIVTLGIYKYRRRARTRAKATSRASNHLVPERRI</sequence>
<dbReference type="PANTHER" id="PTHR11481">
    <property type="entry name" value="IMMUNOGLOBULIN FC RECEPTOR"/>
    <property type="match status" value="1"/>
</dbReference>
<evidence type="ECO:0000256" key="4">
    <source>
        <dbReference type="SAM" id="SignalP"/>
    </source>
</evidence>
<dbReference type="PANTHER" id="PTHR11481:SF64">
    <property type="entry name" value="FC RECEPTOR-LIKE PROTEIN 4"/>
    <property type="match status" value="1"/>
</dbReference>
<keyword evidence="3" id="KW-0812">Transmembrane</keyword>
<dbReference type="SMART" id="SM00409">
    <property type="entry name" value="IG"/>
    <property type="match status" value="2"/>
</dbReference>
<dbReference type="PROSITE" id="PS50835">
    <property type="entry name" value="IG_LIKE"/>
    <property type="match status" value="1"/>
</dbReference>
<evidence type="ECO:0000256" key="3">
    <source>
        <dbReference type="SAM" id="Phobius"/>
    </source>
</evidence>
<feature type="chain" id="PRO_5025335297" description="Ig-like domain-containing protein" evidence="4">
    <location>
        <begin position="17"/>
        <end position="249"/>
    </location>
</feature>
<dbReference type="Pfam" id="PF13895">
    <property type="entry name" value="Ig_2"/>
    <property type="match status" value="1"/>
</dbReference>
<dbReference type="GO" id="GO:0006955">
    <property type="term" value="P:immune response"/>
    <property type="evidence" value="ECO:0007669"/>
    <property type="project" value="TreeGrafter"/>
</dbReference>
<dbReference type="Gene3D" id="2.60.40.10">
    <property type="entry name" value="Immunoglobulins"/>
    <property type="match status" value="2"/>
</dbReference>
<dbReference type="Proteomes" id="UP000465112">
    <property type="component" value="Chromosome 14"/>
</dbReference>
<evidence type="ECO:0000313" key="6">
    <source>
        <dbReference type="EMBL" id="KAF1380996.1"/>
    </source>
</evidence>
<organism evidence="6 7">
    <name type="scientific">Perca fluviatilis</name>
    <name type="common">European perch</name>
    <dbReference type="NCBI Taxonomy" id="8168"/>
    <lineage>
        <taxon>Eukaryota</taxon>
        <taxon>Metazoa</taxon>
        <taxon>Chordata</taxon>
        <taxon>Craniata</taxon>
        <taxon>Vertebrata</taxon>
        <taxon>Euteleostomi</taxon>
        <taxon>Actinopterygii</taxon>
        <taxon>Neopterygii</taxon>
        <taxon>Teleostei</taxon>
        <taxon>Neoteleostei</taxon>
        <taxon>Acanthomorphata</taxon>
        <taxon>Eupercaria</taxon>
        <taxon>Perciformes</taxon>
        <taxon>Percoidei</taxon>
        <taxon>Percidae</taxon>
        <taxon>Percinae</taxon>
        <taxon>Perca</taxon>
    </lineage>
</organism>
<feature type="domain" description="Ig-like" evidence="5">
    <location>
        <begin position="93"/>
        <end position="164"/>
    </location>
</feature>
<dbReference type="EMBL" id="VHII01000014">
    <property type="protein sequence ID" value="KAF1380996.1"/>
    <property type="molecule type" value="Genomic_DNA"/>
</dbReference>
<dbReference type="InterPro" id="IPR013783">
    <property type="entry name" value="Ig-like_fold"/>
</dbReference>